<dbReference type="EC" id="3.2.1.-" evidence="14"/>
<keyword evidence="8 14" id="KW-0326">Glycosidase</keyword>
<evidence type="ECO:0000256" key="4">
    <source>
        <dbReference type="ARBA" id="ARBA00022729"/>
    </source>
</evidence>
<dbReference type="GO" id="GO:0036503">
    <property type="term" value="P:ERAD pathway"/>
    <property type="evidence" value="ECO:0007669"/>
    <property type="project" value="UniProtKB-ARBA"/>
</dbReference>
<dbReference type="Proteomes" id="UP000054988">
    <property type="component" value="Unassembled WGS sequence"/>
</dbReference>
<keyword evidence="4" id="KW-0732">Signal</keyword>
<dbReference type="PANTHER" id="PTHR11742">
    <property type="entry name" value="MANNOSYL-OLIGOSACCHARIDE ALPHA-1,2-MANNOSIDASE-RELATED"/>
    <property type="match status" value="1"/>
</dbReference>
<dbReference type="GO" id="GO:0005783">
    <property type="term" value="C:endoplasmic reticulum"/>
    <property type="evidence" value="ECO:0007669"/>
    <property type="project" value="TreeGrafter"/>
</dbReference>
<evidence type="ECO:0000256" key="5">
    <source>
        <dbReference type="ARBA" id="ARBA00022801"/>
    </source>
</evidence>
<dbReference type="InterPro" id="IPR001382">
    <property type="entry name" value="Glyco_hydro_47"/>
</dbReference>
<dbReference type="InterPro" id="IPR050749">
    <property type="entry name" value="Glycosyl_Hydrolase_47"/>
</dbReference>
<dbReference type="AlphaFoldDB" id="A0A0W0EW20"/>
<comment type="caution">
    <text evidence="16">The sequence shown here is derived from an EMBL/GenBank/DDBJ whole genome shotgun (WGS) entry which is preliminary data.</text>
</comment>
<dbReference type="PRINTS" id="PR00747">
    <property type="entry name" value="GLYHDRLASE47"/>
</dbReference>
<reference evidence="16 17" key="1">
    <citation type="submission" date="2015-12" db="EMBL/GenBank/DDBJ databases">
        <title>Draft genome sequence of Moniliophthora roreri, the causal agent of frosty pod rot of cacao.</title>
        <authorList>
            <person name="Aime M.C."/>
            <person name="Diaz-Valderrama J.R."/>
            <person name="Kijpornyongpan T."/>
            <person name="Phillips-Mora W."/>
        </authorList>
    </citation>
    <scope>NUCLEOTIDE SEQUENCE [LARGE SCALE GENOMIC DNA]</scope>
    <source>
        <strain evidence="16 17">MCA 2952</strain>
    </source>
</reference>
<gene>
    <name evidence="16" type="ORF">WG66_19187</name>
</gene>
<feature type="disulfide bond" evidence="13">
    <location>
        <begin position="318"/>
        <end position="347"/>
    </location>
</feature>
<evidence type="ECO:0000256" key="8">
    <source>
        <dbReference type="ARBA" id="ARBA00023295"/>
    </source>
</evidence>
<dbReference type="FunFam" id="1.50.10.10:FF:000047">
    <property type="entry name" value="Mannosyl-oligosaccharide alpha-1,2-mannosidase"/>
    <property type="match status" value="1"/>
</dbReference>
<proteinExistence type="inferred from homology"/>
<evidence type="ECO:0000313" key="16">
    <source>
        <dbReference type="EMBL" id="KTB28235.1"/>
    </source>
</evidence>
<dbReference type="EMBL" id="LATX01002492">
    <property type="protein sequence ID" value="KTB28235.1"/>
    <property type="molecule type" value="Genomic_DNA"/>
</dbReference>
<dbReference type="GO" id="GO:0004571">
    <property type="term" value="F:mannosyl-oligosaccharide 1,2-alpha-mannosidase activity"/>
    <property type="evidence" value="ECO:0007669"/>
    <property type="project" value="UniProtKB-EC"/>
</dbReference>
<evidence type="ECO:0000256" key="10">
    <source>
        <dbReference type="ARBA" id="ARBA00048605"/>
    </source>
</evidence>
<evidence type="ECO:0000256" key="15">
    <source>
        <dbReference type="SAM" id="MobiDB-lite"/>
    </source>
</evidence>
<evidence type="ECO:0000256" key="6">
    <source>
        <dbReference type="ARBA" id="ARBA00023157"/>
    </source>
</evidence>
<dbReference type="GO" id="GO:0005975">
    <property type="term" value="P:carbohydrate metabolic process"/>
    <property type="evidence" value="ECO:0007669"/>
    <property type="project" value="InterPro"/>
</dbReference>
<dbReference type="eggNOG" id="KOG2204">
    <property type="taxonomic scope" value="Eukaryota"/>
</dbReference>
<keyword evidence="7" id="KW-0325">Glycoprotein</keyword>
<dbReference type="GO" id="GO:0005509">
    <property type="term" value="F:calcium ion binding"/>
    <property type="evidence" value="ECO:0007669"/>
    <property type="project" value="InterPro"/>
</dbReference>
<comment type="catalytic activity">
    <reaction evidence="9">
        <text>N(4)-(alpha-D-Man-(1-&gt;2)-alpha-D-Man-(1-&gt;2)-alpha-D-Man-(1-&gt;3)-[alpha-D-Man-(1-&gt;3)-[alpha-D-Man-(1-&gt;2)-alpha-D-Man-(1-&gt;6)]-alpha-D-Man-(1-&gt;6)]-beta-D-Man-(1-&gt;4)-beta-D-GlcNAc-(1-&gt;4)-beta-D-GlcNAc)-L-asparaginyl-[protein] (N-glucan mannose isomer 8A1,2,3B1,3) + 3 H2O = N(4)-(alpha-D-Man-(1-&gt;3)-[alpha-D-Man-(1-&gt;3)-[alpha-D-Man-(1-&gt;6)]-alpha-D-Man-(1-&gt;6)]-beta-D-Man-(1-&gt;4)-beta-D-GlcNAc-(1-&gt;4)-beta-D-GlcNAc)-L-asparaginyl-[protein] (N-glucan mannose isomer 5A1,2) + 3 beta-D-mannose</text>
        <dbReference type="Rhea" id="RHEA:56028"/>
        <dbReference type="Rhea" id="RHEA-COMP:14358"/>
        <dbReference type="Rhea" id="RHEA-COMP:14367"/>
        <dbReference type="ChEBI" id="CHEBI:15377"/>
        <dbReference type="ChEBI" id="CHEBI:28563"/>
        <dbReference type="ChEBI" id="CHEBI:59087"/>
        <dbReference type="ChEBI" id="CHEBI:60628"/>
        <dbReference type="EC" id="3.2.1.113"/>
    </reaction>
</comment>
<dbReference type="Gene3D" id="1.50.10.10">
    <property type="match status" value="2"/>
</dbReference>
<dbReference type="InterPro" id="IPR036026">
    <property type="entry name" value="Seven-hairpin_glycosidases"/>
</dbReference>
<feature type="active site" description="Proton donor" evidence="11">
    <location>
        <position position="361"/>
    </location>
</feature>
<feature type="active site" description="Proton donor" evidence="11">
    <location>
        <position position="120"/>
    </location>
</feature>
<dbReference type="InterPro" id="IPR012341">
    <property type="entry name" value="6hp_glycosidase-like_sf"/>
</dbReference>
<name>A0A0W0EW20_MONRR</name>
<evidence type="ECO:0000256" key="11">
    <source>
        <dbReference type="PIRSR" id="PIRSR601382-1"/>
    </source>
</evidence>
<feature type="region of interest" description="Disordered" evidence="15">
    <location>
        <begin position="1"/>
        <end position="23"/>
    </location>
</feature>
<dbReference type="PANTHER" id="PTHR11742:SF101">
    <property type="entry name" value="MANNOSYL-OLIGOSACCHARIDE ALPHA-1,2-MANNOSIDASE 1B"/>
    <property type="match status" value="1"/>
</dbReference>
<dbReference type="GO" id="GO:0016020">
    <property type="term" value="C:membrane"/>
    <property type="evidence" value="ECO:0007669"/>
    <property type="project" value="InterPro"/>
</dbReference>
<protein>
    <recommendedName>
        <fullName evidence="14">alpha-1,2-Mannosidase</fullName>
        <ecNumber evidence="14">3.2.1.-</ecNumber>
    </recommendedName>
</protein>
<evidence type="ECO:0000256" key="13">
    <source>
        <dbReference type="PIRSR" id="PIRSR601382-3"/>
    </source>
</evidence>
<feature type="active site" evidence="11">
    <location>
        <position position="402"/>
    </location>
</feature>
<evidence type="ECO:0000256" key="7">
    <source>
        <dbReference type="ARBA" id="ARBA00023180"/>
    </source>
</evidence>
<keyword evidence="12" id="KW-0479">Metal-binding</keyword>
<comment type="cofactor">
    <cofactor evidence="1 12">
        <name>Ca(2+)</name>
        <dbReference type="ChEBI" id="CHEBI:29108"/>
    </cofactor>
</comment>
<feature type="binding site" evidence="12">
    <location>
        <position position="490"/>
    </location>
    <ligand>
        <name>Ca(2+)</name>
        <dbReference type="ChEBI" id="CHEBI:29108"/>
    </ligand>
</feature>
<organism evidence="16 17">
    <name type="scientific">Moniliophthora roreri</name>
    <name type="common">Frosty pod rot fungus</name>
    <name type="synonym">Monilia roreri</name>
    <dbReference type="NCBI Taxonomy" id="221103"/>
    <lineage>
        <taxon>Eukaryota</taxon>
        <taxon>Fungi</taxon>
        <taxon>Dikarya</taxon>
        <taxon>Basidiomycota</taxon>
        <taxon>Agaricomycotina</taxon>
        <taxon>Agaricomycetes</taxon>
        <taxon>Agaricomycetidae</taxon>
        <taxon>Agaricales</taxon>
        <taxon>Marasmiineae</taxon>
        <taxon>Marasmiaceae</taxon>
        <taxon>Moniliophthora</taxon>
    </lineage>
</organism>
<evidence type="ECO:0000256" key="3">
    <source>
        <dbReference type="ARBA" id="ARBA00007658"/>
    </source>
</evidence>
<evidence type="ECO:0000256" key="14">
    <source>
        <dbReference type="RuleBase" id="RU361193"/>
    </source>
</evidence>
<keyword evidence="5 14" id="KW-0378">Hydrolase</keyword>
<feature type="active site" evidence="11">
    <location>
        <position position="253"/>
    </location>
</feature>
<evidence type="ECO:0000256" key="1">
    <source>
        <dbReference type="ARBA" id="ARBA00001913"/>
    </source>
</evidence>
<keyword evidence="6 13" id="KW-1015">Disulfide bond</keyword>
<comment type="pathway">
    <text evidence="2">Protein modification; protein glycosylation.</text>
</comment>
<evidence type="ECO:0000256" key="9">
    <source>
        <dbReference type="ARBA" id="ARBA00047669"/>
    </source>
</evidence>
<sequence>MAFALSLNQEPHSRKDASRATTSPTTLYLPASAAANRDAVKDIFVRSYESYRKYAFGHDDVLPVSQRSLDSRNGWGASIVDAMSTMYIMGLDDYFTEAINFVKTIDFNVSKTGATVSVFETTIRYLGGLLSAYELSGKKESVLLEKAKQVADKMAFAWQFRGQETRVPFGSLNFARNQPSQSTSNIAEAGTLDLEWATLSKYTGNDTYRRLAEGSARAIANIPAPLPGLAAQGIDPSTTSSVGGYITWGGGSDSYFEYLIKYARLTNTNDNLFADTWHTAIDSSIRHLLKNSAVGNYTYLADQDDYGNIVETSSHLACFHGGNWILGGKLLNNETIVSIGLALADACWNTYASTETGIGPEGFAFISQDSLSTLDAISPEQKAFNAQHGFFITSSGYILRPEVLESNFYAWRATGNELYLDRAARAIISFNKYLNVGTSGGFSGLKDANNFSAGRDDHTESFWFAEVLKYLYLTFDDPKHISLDDYVFNTEAHPFEAPPARPLYGSGHILGKSPHPFVLQSPGAPLPQKENLVVPPAAYGNRDAVKQIFVDSYTAYKRFAFGHDDLLPLSKGFSDGRNGWGATIIDAMSTMHIMGLDDFFNEAVEFASKIDFSKSQTNDTVSVFETTIRYLGGLLSAYELSGQKYPVLVQKAKEVADKMAFAWQSPYQKIPFGFLNFTTNEPVVDTSNIAEAGTVSVASPDIDSSVISSILLDLEWSTLTKYTKNDTYRALTEGSVRAIAAIPPPLPGLAAQGVDPVKTAAVGSYVTWGGGSDSYFEYLIKYARLTNTEDNFFADTWHLAVDSSIKFLLRASYSVFGLFPESPVGKHTYLADQNNAGQIVGVSSHLACFHGGNWILGGRLINNDTIVKIGLDLADACWNTYASTATGIGPEVFRYFTTNRTDPSNAREITREQSAFNAKHGFYITAADYILRPEVLESNFYGWRVTGDPKYLDRAASAVKSFNTYLVAKQSGGYAGLNDVDNPKQGQIDDTESFWFAEVLKYLYLTFDDPSHISLDDYVFNTEAQPFLAPPAKPVYGSGAAPVEPTYAAAFVPSNVEDAPLPAISPNKFSGVDIKSVVGVEGL</sequence>
<evidence type="ECO:0000256" key="2">
    <source>
        <dbReference type="ARBA" id="ARBA00004922"/>
    </source>
</evidence>
<keyword evidence="12" id="KW-0106">Calcium</keyword>
<dbReference type="Pfam" id="PF01532">
    <property type="entry name" value="Glyco_hydro_47"/>
    <property type="match status" value="2"/>
</dbReference>
<comment type="similarity">
    <text evidence="3 14">Belongs to the glycosyl hydrolase 47 family.</text>
</comment>
<accession>A0A0W0EW20</accession>
<dbReference type="SUPFAM" id="SSF48225">
    <property type="entry name" value="Seven-hairpin glycosidases"/>
    <property type="match status" value="2"/>
</dbReference>
<evidence type="ECO:0000256" key="12">
    <source>
        <dbReference type="PIRSR" id="PIRSR601382-2"/>
    </source>
</evidence>
<feature type="compositionally biased region" description="Polar residues" evidence="15">
    <location>
        <begin position="1"/>
        <end position="10"/>
    </location>
</feature>
<evidence type="ECO:0000313" key="17">
    <source>
        <dbReference type="Proteomes" id="UP000054988"/>
    </source>
</evidence>
<comment type="catalytic activity">
    <reaction evidence="10">
        <text>N(4)-(alpha-D-Man-(1-&gt;2)-alpha-D-Man-(1-&gt;2)-alpha-D-Man-(1-&gt;3)-[alpha-D-Man-(1-&gt;2)-alpha-D-Man-(1-&gt;3)-[alpha-D-Man-(1-&gt;2)-alpha-D-Man-(1-&gt;6)]-alpha-D-Man-(1-&gt;6)]-beta-D-Man-(1-&gt;4)-beta-D-GlcNAc-(1-&gt;4)-beta-D-GlcNAc)-L-asparaginyl-[protein] (N-glucan mannose isomer 9A1,2,3B1,2,3) + 4 H2O = N(4)-(alpha-D-Man-(1-&gt;3)-[alpha-D-Man-(1-&gt;3)-[alpha-D-Man-(1-&gt;6)]-alpha-D-Man-(1-&gt;6)]-beta-D-Man-(1-&gt;4)-beta-D-GlcNAc-(1-&gt;4)-beta-D-GlcNAc)-L-asparaginyl-[protein] (N-glucan mannose isomer 5A1,2) + 4 beta-D-mannose</text>
        <dbReference type="Rhea" id="RHEA:56008"/>
        <dbReference type="Rhea" id="RHEA-COMP:14356"/>
        <dbReference type="Rhea" id="RHEA-COMP:14367"/>
        <dbReference type="ChEBI" id="CHEBI:15377"/>
        <dbReference type="ChEBI" id="CHEBI:28563"/>
        <dbReference type="ChEBI" id="CHEBI:59087"/>
        <dbReference type="ChEBI" id="CHEBI:139493"/>
        <dbReference type="EC" id="3.2.1.113"/>
    </reaction>
</comment>